<evidence type="ECO:0000313" key="3">
    <source>
        <dbReference type="Proteomes" id="UP001049176"/>
    </source>
</evidence>
<dbReference type="EMBL" id="CM032191">
    <property type="protein sequence ID" value="KAG7085993.1"/>
    <property type="molecule type" value="Genomic_DNA"/>
</dbReference>
<feature type="compositionally biased region" description="Polar residues" evidence="1">
    <location>
        <begin position="983"/>
        <end position="1008"/>
    </location>
</feature>
<dbReference type="KEGG" id="more:E1B28_003516"/>
<keyword evidence="3" id="KW-1185">Reference proteome</keyword>
<protein>
    <submittedName>
        <fullName evidence="2">Uncharacterized protein</fullName>
    </submittedName>
</protein>
<gene>
    <name evidence="2" type="ORF">E1B28_003516</name>
</gene>
<evidence type="ECO:0000256" key="1">
    <source>
        <dbReference type="SAM" id="MobiDB-lite"/>
    </source>
</evidence>
<feature type="compositionally biased region" description="Low complexity" evidence="1">
    <location>
        <begin position="961"/>
        <end position="982"/>
    </location>
</feature>
<feature type="region of interest" description="Disordered" evidence="1">
    <location>
        <begin position="958"/>
        <end position="1057"/>
    </location>
</feature>
<feature type="region of interest" description="Disordered" evidence="1">
    <location>
        <begin position="758"/>
        <end position="794"/>
    </location>
</feature>
<accession>A0A9P7RN77</accession>
<reference evidence="2" key="1">
    <citation type="journal article" date="2021" name="Genome Biol. Evol.">
        <title>The assembled and annotated genome of the fairy-ring fungus Marasmius oreades.</title>
        <authorList>
            <person name="Hiltunen M."/>
            <person name="Ament-Velasquez S.L."/>
            <person name="Johannesson H."/>
        </authorList>
    </citation>
    <scope>NUCLEOTIDE SEQUENCE</scope>
    <source>
        <strain evidence="2">03SP1</strain>
    </source>
</reference>
<feature type="region of interest" description="Disordered" evidence="1">
    <location>
        <begin position="905"/>
        <end position="946"/>
    </location>
</feature>
<dbReference type="AlphaFoldDB" id="A0A9P7RN77"/>
<dbReference type="RefSeq" id="XP_043002464.1">
    <property type="nucleotide sequence ID" value="XM_043160507.1"/>
</dbReference>
<feature type="compositionally biased region" description="Polar residues" evidence="1">
    <location>
        <begin position="908"/>
        <end position="920"/>
    </location>
</feature>
<dbReference type="OrthoDB" id="2393824at2759"/>
<organism evidence="2 3">
    <name type="scientific">Marasmius oreades</name>
    <name type="common">fairy-ring Marasmius</name>
    <dbReference type="NCBI Taxonomy" id="181124"/>
    <lineage>
        <taxon>Eukaryota</taxon>
        <taxon>Fungi</taxon>
        <taxon>Dikarya</taxon>
        <taxon>Basidiomycota</taxon>
        <taxon>Agaricomycotina</taxon>
        <taxon>Agaricomycetes</taxon>
        <taxon>Agaricomycetidae</taxon>
        <taxon>Agaricales</taxon>
        <taxon>Marasmiineae</taxon>
        <taxon>Marasmiaceae</taxon>
        <taxon>Marasmius</taxon>
    </lineage>
</organism>
<comment type="caution">
    <text evidence="2">The sequence shown here is derived from an EMBL/GenBank/DDBJ whole genome shotgun (WGS) entry which is preliminary data.</text>
</comment>
<dbReference type="Proteomes" id="UP001049176">
    <property type="component" value="Chromosome 11"/>
</dbReference>
<evidence type="ECO:0000313" key="2">
    <source>
        <dbReference type="EMBL" id="KAG7085993.1"/>
    </source>
</evidence>
<sequence length="1057" mass="118366">MATHAADSSSTPLGVSNLAPRISDFMMHAEPHIKEFVDIPAYPSYLPWSPADRFQPLQPNIEKFLNDLNLPASSDNPHKPDLLLHDLGSQASEALSGSLSSVFQQNSHTMLVNVSGSGKTRIVLEGLLRHWGLYFVCEEEGTGIGSKDLSEALANVTGDSKFTEDVQSLRFLSSSEFNDALRVNREIAALRFNEVLLARLVVFNQFLKCVEHHRGQQNSPLSIYLRKWLYLQLHPRLILQGNESKDLFRSLIKSFEPISEKQSLKQEIECVCRSVREKLVRLTGQPNFYVVIDEAQVAASSCLDAFMSYKMLTPQPILQEIVYQWTTLLPKKPTARFIVTGTGVSLRDLEETVASSAFKYSPHAIAVTSDTGAFDSQENQKAYIKRYVPPEILATDMGGKLLDRMWYWLCGRHRLTASFLSCLIENCFYKPHQLLDIFIGRQGAFPPQDYDATSMPDINYSLSSATCHILPDFQPITIERISDACLRDSVLEAVYEYILTSKAESSILGLDGSTLMQLGIARVPSYDMMNSVHMDEPLILLSILKWANNPHPVRNCLSLYRHVAGGLDAHRIAGSSNGFEHYSVHYLAIVFSDYIALDQVFDFRTASHPLAGRRAKLVALKAYTRPDGSVYYEEGITKISPEGHIIGCASSLGRRYDRKDPKGDFKRWLRFEHSEPFYLPENLAAADIMFVLKLEETNDSPASYIWVVFRCKLRPGTPALPEEPHNIPGYTDPRVLYLDNATLTEAIDMTTPRLFSLHTSDDDRLNENESRSSRAKPSNNQTQQAAEQKRREQRNEVLTAMEQLPGRAPPEIAGIYSCLRVVSSWPAICDFSRLEAPGCKSVWEDPDRNDGHPLASLNRDTFVNCTRTLRPTNALSHYEMSKRTYALQEVHTIRPSSGMQEAALHLQVTESQESQRQASQPGREVDYGIELDDGTSRHSQDIDTSIPSSSLVVRTVSRQQAPFTASPPSIASTSGGSTTAQSVHNSESRSTAKSQKLRASQSSKASQTGKKRTTKRVEKEMVVSETRKGKQPQAFATPISRPPPRRSARITTQEQKQ</sequence>
<name>A0A9P7RN77_9AGAR</name>
<feature type="compositionally biased region" description="Basic and acidic residues" evidence="1">
    <location>
        <begin position="759"/>
        <end position="772"/>
    </location>
</feature>
<proteinExistence type="predicted"/>
<feature type="compositionally biased region" description="Basic and acidic residues" evidence="1">
    <location>
        <begin position="1015"/>
        <end position="1028"/>
    </location>
</feature>
<dbReference type="GeneID" id="66072592"/>